<evidence type="ECO:0000313" key="1">
    <source>
        <dbReference type="EMBL" id="KKL91514.1"/>
    </source>
</evidence>
<organism evidence="1">
    <name type="scientific">marine sediment metagenome</name>
    <dbReference type="NCBI Taxonomy" id="412755"/>
    <lineage>
        <taxon>unclassified sequences</taxon>
        <taxon>metagenomes</taxon>
        <taxon>ecological metagenomes</taxon>
    </lineage>
</organism>
<gene>
    <name evidence="1" type="ORF">LCGC14_1893940</name>
</gene>
<sequence>MKLIALTEVKYADESQGSLNWFLKNFFEFERDLDNEPPGNRYRTREGLQVRGRSFDISGVDVWTNRNGEQEWEFLTEPRQAGRHFPLSDITVQQVKTIWPKKS</sequence>
<comment type="caution">
    <text evidence="1">The sequence shown here is derived from an EMBL/GenBank/DDBJ whole genome shotgun (WGS) entry which is preliminary data.</text>
</comment>
<accession>A0A0F9FYL9</accession>
<name>A0A0F9FYL9_9ZZZZ</name>
<reference evidence="1" key="1">
    <citation type="journal article" date="2015" name="Nature">
        <title>Complex archaea that bridge the gap between prokaryotes and eukaryotes.</title>
        <authorList>
            <person name="Spang A."/>
            <person name="Saw J.H."/>
            <person name="Jorgensen S.L."/>
            <person name="Zaremba-Niedzwiedzka K."/>
            <person name="Martijn J."/>
            <person name="Lind A.E."/>
            <person name="van Eijk R."/>
            <person name="Schleper C."/>
            <person name="Guy L."/>
            <person name="Ettema T.J."/>
        </authorList>
    </citation>
    <scope>NUCLEOTIDE SEQUENCE</scope>
</reference>
<proteinExistence type="predicted"/>
<dbReference type="EMBL" id="LAZR01019710">
    <property type="protein sequence ID" value="KKL91514.1"/>
    <property type="molecule type" value="Genomic_DNA"/>
</dbReference>
<protein>
    <submittedName>
        <fullName evidence="1">Uncharacterized protein</fullName>
    </submittedName>
</protein>
<dbReference type="AlphaFoldDB" id="A0A0F9FYL9"/>